<name>A0A0G1JJH2_9BACT</name>
<reference evidence="1 2" key="1">
    <citation type="journal article" date="2015" name="Nature">
        <title>rRNA introns, odd ribosomes, and small enigmatic genomes across a large radiation of phyla.</title>
        <authorList>
            <person name="Brown C.T."/>
            <person name="Hug L.A."/>
            <person name="Thomas B.C."/>
            <person name="Sharon I."/>
            <person name="Castelle C.J."/>
            <person name="Singh A."/>
            <person name="Wilkins M.J."/>
            <person name="Williams K.H."/>
            <person name="Banfield J.F."/>
        </authorList>
    </citation>
    <scope>NUCLEOTIDE SEQUENCE [LARGE SCALE GENOMIC DNA]</scope>
</reference>
<sequence>MPEKFSPRESGVNRVVGVSSEEENGVLDVFAKMFNEESVGEFEAEKSPEVLKLIEDLNINLRVFLKPPCRLINWFCF</sequence>
<comment type="caution">
    <text evidence="1">The sequence shown here is derived from an EMBL/GenBank/DDBJ whole genome shotgun (WGS) entry which is preliminary data.</text>
</comment>
<dbReference type="AlphaFoldDB" id="A0A0G1JJH2"/>
<protein>
    <submittedName>
        <fullName evidence="1">Uncharacterized protein</fullName>
    </submittedName>
</protein>
<accession>A0A0G1JJH2</accession>
<gene>
    <name evidence="1" type="ORF">UW63_C0009G0020</name>
</gene>
<organism evidence="1 2">
    <name type="scientific">Candidatus Uhrbacteria bacterium GW2011_GWF2_44_350</name>
    <dbReference type="NCBI Taxonomy" id="1619000"/>
    <lineage>
        <taxon>Bacteria</taxon>
        <taxon>Candidatus Uhriibacteriota</taxon>
    </lineage>
</organism>
<dbReference type="EMBL" id="LCJB01000009">
    <property type="protein sequence ID" value="KKT71751.1"/>
    <property type="molecule type" value="Genomic_DNA"/>
</dbReference>
<proteinExistence type="predicted"/>
<evidence type="ECO:0000313" key="2">
    <source>
        <dbReference type="Proteomes" id="UP000034154"/>
    </source>
</evidence>
<dbReference type="Proteomes" id="UP000034154">
    <property type="component" value="Unassembled WGS sequence"/>
</dbReference>
<evidence type="ECO:0000313" key="1">
    <source>
        <dbReference type="EMBL" id="KKT71751.1"/>
    </source>
</evidence>